<feature type="signal peptide" evidence="1">
    <location>
        <begin position="1"/>
        <end position="27"/>
    </location>
</feature>
<gene>
    <name evidence="2" type="ORF">GCM10023321_45510</name>
</gene>
<proteinExistence type="predicted"/>
<protein>
    <submittedName>
        <fullName evidence="2">Uncharacterized protein</fullName>
    </submittedName>
</protein>
<comment type="caution">
    <text evidence="2">The sequence shown here is derived from an EMBL/GenBank/DDBJ whole genome shotgun (WGS) entry which is preliminary data.</text>
</comment>
<evidence type="ECO:0000313" key="3">
    <source>
        <dbReference type="Proteomes" id="UP001428817"/>
    </source>
</evidence>
<sequence length="86" mass="9798">MRRITMIGLAGALGVAGTLVFTAPSWASDNWFDFPHDHGPDFNRVVACEDGYYSVTGEKDSDDDDGEYSVHRRDYRKHDDCWVVRK</sequence>
<evidence type="ECO:0000313" key="2">
    <source>
        <dbReference type="EMBL" id="GAA5161364.1"/>
    </source>
</evidence>
<keyword evidence="1" id="KW-0732">Signal</keyword>
<accession>A0ABP9QG32</accession>
<dbReference type="Proteomes" id="UP001428817">
    <property type="component" value="Unassembled WGS sequence"/>
</dbReference>
<evidence type="ECO:0000256" key="1">
    <source>
        <dbReference type="SAM" id="SignalP"/>
    </source>
</evidence>
<feature type="chain" id="PRO_5045943761" evidence="1">
    <location>
        <begin position="28"/>
        <end position="86"/>
    </location>
</feature>
<organism evidence="2 3">
    <name type="scientific">Pseudonocardia eucalypti</name>
    <dbReference type="NCBI Taxonomy" id="648755"/>
    <lineage>
        <taxon>Bacteria</taxon>
        <taxon>Bacillati</taxon>
        <taxon>Actinomycetota</taxon>
        <taxon>Actinomycetes</taxon>
        <taxon>Pseudonocardiales</taxon>
        <taxon>Pseudonocardiaceae</taxon>
        <taxon>Pseudonocardia</taxon>
    </lineage>
</organism>
<reference evidence="3" key="1">
    <citation type="journal article" date="2019" name="Int. J. Syst. Evol. Microbiol.">
        <title>The Global Catalogue of Microorganisms (GCM) 10K type strain sequencing project: providing services to taxonomists for standard genome sequencing and annotation.</title>
        <authorList>
            <consortium name="The Broad Institute Genomics Platform"/>
            <consortium name="The Broad Institute Genome Sequencing Center for Infectious Disease"/>
            <person name="Wu L."/>
            <person name="Ma J."/>
        </authorList>
    </citation>
    <scope>NUCLEOTIDE SEQUENCE [LARGE SCALE GENOMIC DNA]</scope>
    <source>
        <strain evidence="3">JCM 18303</strain>
    </source>
</reference>
<dbReference type="EMBL" id="BAABJP010000024">
    <property type="protein sequence ID" value="GAA5161364.1"/>
    <property type="molecule type" value="Genomic_DNA"/>
</dbReference>
<name>A0ABP9QG32_9PSEU</name>
<keyword evidence="3" id="KW-1185">Reference proteome</keyword>